<dbReference type="Pfam" id="PF17344">
    <property type="entry name" value="DUF5374"/>
    <property type="match status" value="1"/>
</dbReference>
<dbReference type="RefSeq" id="WP_135710655.1">
    <property type="nucleotide sequence ID" value="NZ_CABFKI010000010.1"/>
</dbReference>
<evidence type="ECO:0008006" key="3">
    <source>
        <dbReference type="Google" id="ProtNLM"/>
    </source>
</evidence>
<dbReference type="EMBL" id="CABFKI010000010">
    <property type="protein sequence ID" value="VTU08790.1"/>
    <property type="molecule type" value="Genomic_DNA"/>
</dbReference>
<evidence type="ECO:0000313" key="2">
    <source>
        <dbReference type="Proteomes" id="UP000308167"/>
    </source>
</evidence>
<dbReference type="GeneID" id="86156007"/>
<comment type="caution">
    <text evidence="1">The sequence shown here is derived from an EMBL/GenBank/DDBJ whole genome shotgun (WGS) entry which is preliminary data.</text>
</comment>
<keyword evidence="2" id="KW-1185">Reference proteome</keyword>
<name>A0ABY6TMB9_9PAST</name>
<gene>
    <name evidence="1" type="ORF">SAMEA1410922_01629</name>
</gene>
<evidence type="ECO:0000313" key="1">
    <source>
        <dbReference type="EMBL" id="VTU08790.1"/>
    </source>
</evidence>
<proteinExistence type="predicted"/>
<dbReference type="Proteomes" id="UP000308167">
    <property type="component" value="Unassembled WGS sequence"/>
</dbReference>
<accession>A0ABY6TMB9</accession>
<organism evidence="1 2">
    <name type="scientific">Actinobacillus porcinus</name>
    <dbReference type="NCBI Taxonomy" id="51048"/>
    <lineage>
        <taxon>Bacteria</taxon>
        <taxon>Pseudomonadati</taxon>
        <taxon>Pseudomonadota</taxon>
        <taxon>Gammaproteobacteria</taxon>
        <taxon>Pasteurellales</taxon>
        <taxon>Pasteurellaceae</taxon>
        <taxon>Actinobacillus</taxon>
    </lineage>
</organism>
<reference evidence="1 2" key="1">
    <citation type="submission" date="2019-05" db="EMBL/GenBank/DDBJ databases">
        <authorList>
            <consortium name="Pathogen Informatics"/>
        </authorList>
    </citation>
    <scope>NUCLEOTIDE SEQUENCE [LARGE SCALE GENOMIC DNA]</scope>
    <source>
        <strain evidence="1 2">NM319</strain>
    </source>
</reference>
<dbReference type="InterPro" id="IPR020511">
    <property type="entry name" value="Uncharacterised_HI0941"/>
</dbReference>
<protein>
    <recommendedName>
        <fullName evidence="3">Type II secretory pathway, pseudopilin</fullName>
    </recommendedName>
</protein>
<sequence>MILRLKPPKGMSLLTLLISLSIFSGIFLAVNQWTAYQRKSAVEIYQRYQAIQIAENQKQRQFLGLECESTVSQNGIRFQVQCGVPLIVRYPAGEIRL</sequence>